<evidence type="ECO:0000256" key="1">
    <source>
        <dbReference type="SAM" id="Phobius"/>
    </source>
</evidence>
<feature type="transmembrane region" description="Helical" evidence="1">
    <location>
        <begin position="79"/>
        <end position="106"/>
    </location>
</feature>
<name>A0A9W8V9E0_9HYPO</name>
<evidence type="ECO:0000313" key="2">
    <source>
        <dbReference type="EMBL" id="KAJ4248474.1"/>
    </source>
</evidence>
<dbReference type="EMBL" id="JAOQAZ010000036">
    <property type="protein sequence ID" value="KAJ4248474.1"/>
    <property type="molecule type" value="Genomic_DNA"/>
</dbReference>
<keyword evidence="3" id="KW-1185">Reference proteome</keyword>
<keyword evidence="1" id="KW-0472">Membrane</keyword>
<feature type="transmembrane region" description="Helical" evidence="1">
    <location>
        <begin position="20"/>
        <end position="41"/>
    </location>
</feature>
<feature type="transmembrane region" description="Helical" evidence="1">
    <location>
        <begin position="126"/>
        <end position="151"/>
    </location>
</feature>
<feature type="transmembrane region" description="Helical" evidence="1">
    <location>
        <begin position="47"/>
        <end position="67"/>
    </location>
</feature>
<sequence length="192" mass="20944">MATRQPDLSQYPTGSTVLRIFQAVLSIIIIVVASFTIYAVVIPGNCLLIITSSATLLVALWMAFAQLSFSRLFNFWAALVLDIILTVFWIVSVAVLAAQTAVTWAHGSDYCKENDCPENLKTVTSFYGYVFATCCGLGIVALIFSIITLIFHGVVSCRRHRYNQIGGTNTVSKPIYVGPKHPQGSTAYDPLA</sequence>
<keyword evidence="1" id="KW-0812">Transmembrane</keyword>
<keyword evidence="1" id="KW-1133">Transmembrane helix</keyword>
<dbReference type="PANTHER" id="PTHR37451:SF4">
    <property type="entry name" value="MARVEL DOMAIN-CONTAINING PROTEIN"/>
    <property type="match status" value="1"/>
</dbReference>
<reference evidence="2" key="1">
    <citation type="submission" date="2022-09" db="EMBL/GenBank/DDBJ databases">
        <title>Fusarium specimens isolated from Avocado Roots.</title>
        <authorList>
            <person name="Stajich J."/>
            <person name="Roper C."/>
            <person name="Heimlech-Rivalta G."/>
        </authorList>
    </citation>
    <scope>NUCLEOTIDE SEQUENCE</scope>
    <source>
        <strain evidence="2">CF00136</strain>
    </source>
</reference>
<organism evidence="2 3">
    <name type="scientific">Fusarium torreyae</name>
    <dbReference type="NCBI Taxonomy" id="1237075"/>
    <lineage>
        <taxon>Eukaryota</taxon>
        <taxon>Fungi</taxon>
        <taxon>Dikarya</taxon>
        <taxon>Ascomycota</taxon>
        <taxon>Pezizomycotina</taxon>
        <taxon>Sordariomycetes</taxon>
        <taxon>Hypocreomycetidae</taxon>
        <taxon>Hypocreales</taxon>
        <taxon>Nectriaceae</taxon>
        <taxon>Fusarium</taxon>
    </lineage>
</organism>
<comment type="caution">
    <text evidence="2">The sequence shown here is derived from an EMBL/GenBank/DDBJ whole genome shotgun (WGS) entry which is preliminary data.</text>
</comment>
<dbReference type="Proteomes" id="UP001152049">
    <property type="component" value="Unassembled WGS sequence"/>
</dbReference>
<dbReference type="AlphaFoldDB" id="A0A9W8V9E0"/>
<dbReference type="PANTHER" id="PTHR37451">
    <property type="entry name" value="MARVEL DOMAIN"/>
    <property type="match status" value="1"/>
</dbReference>
<evidence type="ECO:0000313" key="3">
    <source>
        <dbReference type="Proteomes" id="UP001152049"/>
    </source>
</evidence>
<proteinExistence type="predicted"/>
<gene>
    <name evidence="2" type="ORF">NW762_012811</name>
</gene>
<accession>A0A9W8V9E0</accession>
<protein>
    <recommendedName>
        <fullName evidence="4">MARVEL domain-containing protein</fullName>
    </recommendedName>
</protein>
<dbReference type="OrthoDB" id="5325022at2759"/>
<evidence type="ECO:0008006" key="4">
    <source>
        <dbReference type="Google" id="ProtNLM"/>
    </source>
</evidence>